<organism evidence="1">
    <name type="scientific">hydrothermal vent metagenome</name>
    <dbReference type="NCBI Taxonomy" id="652676"/>
    <lineage>
        <taxon>unclassified sequences</taxon>
        <taxon>metagenomes</taxon>
        <taxon>ecological metagenomes</taxon>
    </lineage>
</organism>
<dbReference type="AlphaFoldDB" id="A0A3B0VE95"/>
<accession>A0A3B0VE95</accession>
<name>A0A3B0VE95_9ZZZZ</name>
<protein>
    <submittedName>
        <fullName evidence="1">Uncharacterized protein</fullName>
    </submittedName>
</protein>
<dbReference type="InterPro" id="IPR013783">
    <property type="entry name" value="Ig-like_fold"/>
</dbReference>
<gene>
    <name evidence="1" type="ORF">MNBD_GAMMA01-1342</name>
</gene>
<proteinExistence type="predicted"/>
<sequence>MKKMILGKSLRKMIFAWVLFIGLMFAPLYAIAGDATLTWNAPTTNTDASCVTDHAGFNVYFGTSSGSYNTELTNVPATCNDTGVDAGTGCGNIISCNYIATDIPDGMRYFVVTAFDLAGNNSEPSNEQSKLIDGTSPSSPANLTVDINVNVTVTVN</sequence>
<dbReference type="Gene3D" id="2.60.40.10">
    <property type="entry name" value="Immunoglobulins"/>
    <property type="match status" value="1"/>
</dbReference>
<dbReference type="EMBL" id="UOEW01000214">
    <property type="protein sequence ID" value="VAW38960.1"/>
    <property type="molecule type" value="Genomic_DNA"/>
</dbReference>
<evidence type="ECO:0000313" key="1">
    <source>
        <dbReference type="EMBL" id="VAW38960.1"/>
    </source>
</evidence>
<reference evidence="1" key="1">
    <citation type="submission" date="2018-06" db="EMBL/GenBank/DDBJ databases">
        <authorList>
            <person name="Zhirakovskaya E."/>
        </authorList>
    </citation>
    <scope>NUCLEOTIDE SEQUENCE</scope>
</reference>